<proteinExistence type="predicted"/>
<dbReference type="RefSeq" id="WP_200973186.1">
    <property type="nucleotide sequence ID" value="NZ_CP065592.1"/>
</dbReference>
<dbReference type="EMBL" id="CP065592">
    <property type="protein sequence ID" value="QPQ56328.1"/>
    <property type="molecule type" value="Genomic_DNA"/>
</dbReference>
<dbReference type="InterPro" id="IPR015890">
    <property type="entry name" value="Chorismate_C"/>
</dbReference>
<dbReference type="EC" id="2.6.1.85" evidence="2"/>
<reference evidence="2 3" key="1">
    <citation type="submission" date="2020-11" db="EMBL/GenBank/DDBJ databases">
        <title>Genome seq and assembly of Sphingosinicella sp.</title>
        <authorList>
            <person name="Chhetri G."/>
        </authorList>
    </citation>
    <scope>NUCLEOTIDE SEQUENCE [LARGE SCALE GENOMIC DNA]</scope>
    <source>
        <strain evidence="2 3">UDD2</strain>
    </source>
</reference>
<dbReference type="InterPro" id="IPR019999">
    <property type="entry name" value="Anth_synth_I-like"/>
</dbReference>
<accession>A0A7T2GMN6</accession>
<dbReference type="Pfam" id="PF00425">
    <property type="entry name" value="Chorismate_bind"/>
    <property type="match status" value="1"/>
</dbReference>
<sequence>MIDPARPFLLFDDARAGGGPALLYADPFAIIETRDPGAVRGCLDRLRDAQAAGHHAAGFLSYEAGYALEPRLARLAAPPPEDAPPLLWFGLFDAPRAVRAEDILPAASARAGAPRPRIEPGLYGEGVHRIQEHILAGDIYQANYTFQADVPLEGDPLALYAAIRGRARAGHGGIVHIGSHWLLSFSPELFFTLEDGQVTARPMKGTARRHADPLSDAEAMRMLRSDEKQRAENLMIVDLLRNDLSRISRPGSVKVPDLFTVETYPTVHQMTSTVTAAAKDGIGAFDIVEAIFPCGSITGAPKIRAMEIIAEQEREPRGVYTGSIGWAAPDGRASFNVAIRTLTLTAGSRMSSLGLGSGIVADSRAGDEWRECLAKGAFVSVGDD</sequence>
<organism evidence="2 3">
    <name type="scientific">Allosphingosinicella flava</name>
    <dbReference type="NCBI Taxonomy" id="2771430"/>
    <lineage>
        <taxon>Bacteria</taxon>
        <taxon>Pseudomonadati</taxon>
        <taxon>Pseudomonadota</taxon>
        <taxon>Alphaproteobacteria</taxon>
        <taxon>Sphingomonadales</taxon>
        <taxon>Sphingomonadaceae</taxon>
        <taxon>Allosphingosinicella</taxon>
    </lineage>
</organism>
<dbReference type="GO" id="GO:0000162">
    <property type="term" value="P:L-tryptophan biosynthetic process"/>
    <property type="evidence" value="ECO:0007669"/>
    <property type="project" value="TreeGrafter"/>
</dbReference>
<dbReference type="NCBIfam" id="TIGR00553">
    <property type="entry name" value="pabB"/>
    <property type="match status" value="1"/>
</dbReference>
<dbReference type="InterPro" id="IPR005802">
    <property type="entry name" value="ADC_synth_comp_1"/>
</dbReference>
<evidence type="ECO:0000259" key="1">
    <source>
        <dbReference type="Pfam" id="PF00425"/>
    </source>
</evidence>
<dbReference type="Proteomes" id="UP000594873">
    <property type="component" value="Chromosome"/>
</dbReference>
<dbReference type="GO" id="GO:0046820">
    <property type="term" value="F:4-amino-4-deoxychorismate synthase activity"/>
    <property type="evidence" value="ECO:0007669"/>
    <property type="project" value="UniProtKB-EC"/>
</dbReference>
<dbReference type="GO" id="GO:0009396">
    <property type="term" value="P:folic acid-containing compound biosynthetic process"/>
    <property type="evidence" value="ECO:0007669"/>
    <property type="project" value="InterPro"/>
</dbReference>
<keyword evidence="2" id="KW-0032">Aminotransferase</keyword>
<dbReference type="SUPFAM" id="SSF56322">
    <property type="entry name" value="ADC synthase"/>
    <property type="match status" value="1"/>
</dbReference>
<dbReference type="KEGG" id="sflv:IC614_09595"/>
<protein>
    <submittedName>
        <fullName evidence="2">Aminodeoxychorismate synthase component I</fullName>
        <ecNumber evidence="2">2.6.1.85</ecNumber>
    </submittedName>
</protein>
<dbReference type="AlphaFoldDB" id="A0A7T2GMN6"/>
<dbReference type="PANTHER" id="PTHR11236">
    <property type="entry name" value="AMINOBENZOATE/ANTHRANILATE SYNTHASE"/>
    <property type="match status" value="1"/>
</dbReference>
<dbReference type="Gene3D" id="3.60.120.10">
    <property type="entry name" value="Anthranilate synthase"/>
    <property type="match status" value="1"/>
</dbReference>
<name>A0A7T2GMN6_9SPHN</name>
<dbReference type="PANTHER" id="PTHR11236:SF50">
    <property type="entry name" value="AMINODEOXYCHORISMATE SYNTHASE COMPONENT 1"/>
    <property type="match status" value="1"/>
</dbReference>
<gene>
    <name evidence="2" type="primary">pabB</name>
    <name evidence="2" type="ORF">IC614_09595</name>
</gene>
<keyword evidence="2" id="KW-0808">Transferase</keyword>
<keyword evidence="3" id="KW-1185">Reference proteome</keyword>
<evidence type="ECO:0000313" key="2">
    <source>
        <dbReference type="EMBL" id="QPQ56328.1"/>
    </source>
</evidence>
<feature type="domain" description="Chorismate-utilising enzyme C-terminal" evidence="1">
    <location>
        <begin position="123"/>
        <end position="375"/>
    </location>
</feature>
<dbReference type="InterPro" id="IPR005801">
    <property type="entry name" value="ADC_synthase"/>
</dbReference>
<evidence type="ECO:0000313" key="3">
    <source>
        <dbReference type="Proteomes" id="UP000594873"/>
    </source>
</evidence>
<dbReference type="PRINTS" id="PR00095">
    <property type="entry name" value="ANTSNTHASEI"/>
</dbReference>